<dbReference type="RefSeq" id="XP_002110669.1">
    <property type="nucleotide sequence ID" value="XM_002110633.1"/>
</dbReference>
<keyword evidence="4" id="KW-1185">Reference proteome</keyword>
<dbReference type="EMBL" id="DS985243">
    <property type="protein sequence ID" value="EDV26673.1"/>
    <property type="molecule type" value="Genomic_DNA"/>
</dbReference>
<dbReference type="InParanoid" id="B3RTC9"/>
<evidence type="ECO:0000256" key="2">
    <source>
        <dbReference type="SAM" id="MobiDB-lite"/>
    </source>
</evidence>
<feature type="compositionally biased region" description="Basic and acidic residues" evidence="2">
    <location>
        <begin position="307"/>
        <end position="318"/>
    </location>
</feature>
<feature type="region of interest" description="Disordered" evidence="2">
    <location>
        <begin position="307"/>
        <end position="339"/>
    </location>
</feature>
<sequence length="339" mass="38656">MGLRVIVMQYVFDTQLAYEQHTEGHKEQVKPTSKYSVEDLLERATQCLEQFQFELACKFCERALESQPQSLQALETYAPILLELGDVEKAHDCFQQLIKLSPDTGHEKYMYLGQMCGGADAVGYFKKGIDILKVELQQSSSGASSVNQLNHSREISRAYCSLAEIYLTDCCFDDNAAELCESYCRSAIEYDTKNAEAYQLLASCLLSQDQTDNAKEYMQKSIALWLPACKDIENDNEDIEQAGEILDRLLQEDDEVVQVWYLLGWLHYLENDTVAARQHLEMAQKLSEKFQCDDSKVNEHIQELLQEIPDHDVVADRDLESEDDEHPMEMDDSPVGDTA</sequence>
<gene>
    <name evidence="3" type="ORF">TRIADDRAFT_54918</name>
</gene>
<dbReference type="InterPro" id="IPR019734">
    <property type="entry name" value="TPR_rpt"/>
</dbReference>
<dbReference type="PhylomeDB" id="B3RTC9"/>
<protein>
    <submittedName>
        <fullName evidence="3">Uncharacterized protein</fullName>
    </submittedName>
</protein>
<dbReference type="KEGG" id="tad:TRIADDRAFT_54918"/>
<feature type="repeat" description="TPR" evidence="1">
    <location>
        <begin position="71"/>
        <end position="104"/>
    </location>
</feature>
<evidence type="ECO:0000313" key="4">
    <source>
        <dbReference type="Proteomes" id="UP000009022"/>
    </source>
</evidence>
<dbReference type="Proteomes" id="UP000009022">
    <property type="component" value="Unassembled WGS sequence"/>
</dbReference>
<dbReference type="eggNOG" id="ENOG502QSAH">
    <property type="taxonomic scope" value="Eukaryota"/>
</dbReference>
<dbReference type="AlphaFoldDB" id="B3RTC9"/>
<dbReference type="SUPFAM" id="SSF48452">
    <property type="entry name" value="TPR-like"/>
    <property type="match status" value="1"/>
</dbReference>
<dbReference type="Pfam" id="PF13432">
    <property type="entry name" value="TPR_16"/>
    <property type="match status" value="1"/>
</dbReference>
<dbReference type="OMA" id="ETYMTDL"/>
<dbReference type="OrthoDB" id="1914839at2759"/>
<evidence type="ECO:0000256" key="1">
    <source>
        <dbReference type="PROSITE-ProRule" id="PRU00339"/>
    </source>
</evidence>
<proteinExistence type="predicted"/>
<keyword evidence="1" id="KW-0802">TPR repeat</keyword>
<feature type="compositionally biased region" description="Acidic residues" evidence="2">
    <location>
        <begin position="319"/>
        <end position="339"/>
    </location>
</feature>
<dbReference type="PROSITE" id="PS50005">
    <property type="entry name" value="TPR"/>
    <property type="match status" value="1"/>
</dbReference>
<evidence type="ECO:0000313" key="3">
    <source>
        <dbReference type="EMBL" id="EDV26673.1"/>
    </source>
</evidence>
<dbReference type="CTD" id="6751882"/>
<dbReference type="GeneID" id="6751882"/>
<dbReference type="InterPro" id="IPR011990">
    <property type="entry name" value="TPR-like_helical_dom_sf"/>
</dbReference>
<organism evidence="3 4">
    <name type="scientific">Trichoplax adhaerens</name>
    <name type="common">Trichoplax reptans</name>
    <dbReference type="NCBI Taxonomy" id="10228"/>
    <lineage>
        <taxon>Eukaryota</taxon>
        <taxon>Metazoa</taxon>
        <taxon>Placozoa</taxon>
        <taxon>Uniplacotomia</taxon>
        <taxon>Trichoplacea</taxon>
        <taxon>Trichoplacidae</taxon>
        <taxon>Trichoplax</taxon>
    </lineage>
</organism>
<dbReference type="PANTHER" id="PTHR28654">
    <property type="entry name" value="AXIN INTERACTOR, DORSALIZATION-ASSOCIATED PROTEIN"/>
    <property type="match status" value="1"/>
</dbReference>
<name>B3RTC9_TRIAD</name>
<accession>B3RTC9</accession>
<dbReference type="Gene3D" id="1.25.40.10">
    <property type="entry name" value="Tetratricopeptide repeat domain"/>
    <property type="match status" value="3"/>
</dbReference>
<reference evidence="3 4" key="1">
    <citation type="journal article" date="2008" name="Nature">
        <title>The Trichoplax genome and the nature of placozoans.</title>
        <authorList>
            <person name="Srivastava M."/>
            <person name="Begovic E."/>
            <person name="Chapman J."/>
            <person name="Putnam N.H."/>
            <person name="Hellsten U."/>
            <person name="Kawashima T."/>
            <person name="Kuo A."/>
            <person name="Mitros T."/>
            <person name="Salamov A."/>
            <person name="Carpenter M.L."/>
            <person name="Signorovitch A.Y."/>
            <person name="Moreno M.A."/>
            <person name="Kamm K."/>
            <person name="Grimwood J."/>
            <person name="Schmutz J."/>
            <person name="Shapiro H."/>
            <person name="Grigoriev I.V."/>
            <person name="Buss L.W."/>
            <person name="Schierwater B."/>
            <person name="Dellaporta S.L."/>
            <person name="Rokhsar D.S."/>
        </authorList>
    </citation>
    <scope>NUCLEOTIDE SEQUENCE [LARGE SCALE GENOMIC DNA]</scope>
    <source>
        <strain evidence="3 4">Grell-BS-1999</strain>
    </source>
</reference>
<dbReference type="STRING" id="10228.B3RTC9"/>
<dbReference type="SMART" id="SM00028">
    <property type="entry name" value="TPR"/>
    <property type="match status" value="5"/>
</dbReference>
<dbReference type="CDD" id="cd24142">
    <property type="entry name" value="ACL4-like"/>
    <property type="match status" value="1"/>
</dbReference>
<dbReference type="PANTHER" id="PTHR28654:SF1">
    <property type="entry name" value="AXIN INTERACTOR, DORSALIZATION-ASSOCIATED PROTEIN"/>
    <property type="match status" value="1"/>
</dbReference>
<dbReference type="Pfam" id="PF13181">
    <property type="entry name" value="TPR_8"/>
    <property type="match status" value="2"/>
</dbReference>
<dbReference type="HOGENOM" id="CLU_040959_2_1_1"/>